<keyword evidence="2" id="KW-0813">Transport</keyword>
<comment type="caution">
    <text evidence="9">The sequence shown here is derived from an EMBL/GenBank/DDBJ whole genome shotgun (WGS) entry which is preliminary data.</text>
</comment>
<feature type="chain" id="PRO_5046711621" evidence="7">
    <location>
        <begin position="20"/>
        <end position="1060"/>
    </location>
</feature>
<dbReference type="RefSeq" id="WP_371567468.1">
    <property type="nucleotide sequence ID" value="NZ_JASMRN010000001.1"/>
</dbReference>
<dbReference type="InterPro" id="IPR013784">
    <property type="entry name" value="Carb-bd-like_fold"/>
</dbReference>
<dbReference type="Gene3D" id="2.40.170.20">
    <property type="entry name" value="TonB-dependent receptor, beta-barrel domain"/>
    <property type="match status" value="1"/>
</dbReference>
<dbReference type="SUPFAM" id="SSF56935">
    <property type="entry name" value="Porins"/>
    <property type="match status" value="1"/>
</dbReference>
<dbReference type="EMBL" id="JASMRN010000001">
    <property type="protein sequence ID" value="MEZ7513991.1"/>
    <property type="molecule type" value="Genomic_DNA"/>
</dbReference>
<evidence type="ECO:0000256" key="5">
    <source>
        <dbReference type="ARBA" id="ARBA00023136"/>
    </source>
</evidence>
<keyword evidence="10" id="KW-1185">Reference proteome</keyword>
<feature type="domain" description="TonB-dependent transporter Oar-like beta-barrel" evidence="8">
    <location>
        <begin position="234"/>
        <end position="301"/>
    </location>
</feature>
<dbReference type="PANTHER" id="PTHR30069">
    <property type="entry name" value="TONB-DEPENDENT OUTER MEMBRANE RECEPTOR"/>
    <property type="match status" value="1"/>
</dbReference>
<feature type="domain" description="TonB-dependent transporter Oar-like beta-barrel" evidence="8">
    <location>
        <begin position="344"/>
        <end position="694"/>
    </location>
</feature>
<evidence type="ECO:0000256" key="2">
    <source>
        <dbReference type="ARBA" id="ARBA00022448"/>
    </source>
</evidence>
<keyword evidence="7" id="KW-0732">Signal</keyword>
<evidence type="ECO:0000256" key="1">
    <source>
        <dbReference type="ARBA" id="ARBA00004571"/>
    </source>
</evidence>
<evidence type="ECO:0000256" key="7">
    <source>
        <dbReference type="SAM" id="SignalP"/>
    </source>
</evidence>
<dbReference type="PANTHER" id="PTHR30069:SF46">
    <property type="entry name" value="OAR PROTEIN"/>
    <property type="match status" value="1"/>
</dbReference>
<dbReference type="Pfam" id="PF13620">
    <property type="entry name" value="CarboxypepD_reg"/>
    <property type="match status" value="1"/>
</dbReference>
<evidence type="ECO:0000259" key="8">
    <source>
        <dbReference type="Pfam" id="PF25183"/>
    </source>
</evidence>
<evidence type="ECO:0000256" key="6">
    <source>
        <dbReference type="ARBA" id="ARBA00023237"/>
    </source>
</evidence>
<keyword evidence="5" id="KW-0472">Membrane</keyword>
<evidence type="ECO:0000256" key="3">
    <source>
        <dbReference type="ARBA" id="ARBA00022452"/>
    </source>
</evidence>
<keyword evidence="4" id="KW-0812">Transmembrane</keyword>
<evidence type="ECO:0000313" key="9">
    <source>
        <dbReference type="EMBL" id="MEZ7513991.1"/>
    </source>
</evidence>
<protein>
    <submittedName>
        <fullName evidence="9">Carboxypeptidase regulatory-like domain-containing protein</fullName>
    </submittedName>
</protein>
<dbReference type="InterPro" id="IPR057601">
    <property type="entry name" value="Oar-like_b-barrel"/>
</dbReference>
<keyword evidence="6" id="KW-0998">Cell outer membrane</keyword>
<reference evidence="9 10" key="1">
    <citation type="submission" date="2023-05" db="EMBL/GenBank/DDBJ databases">
        <title>Adaptations of aquatic viruses from atmosphere-close ecosystems of the Central Arctic Ocean.</title>
        <authorList>
            <person name="Rahlff J."/>
            <person name="Holmfeldt K."/>
        </authorList>
    </citation>
    <scope>NUCLEOTIDE SEQUENCE [LARGE SCALE GENOMIC DNA]</scope>
    <source>
        <strain evidence="9 10">Arc14</strain>
    </source>
</reference>
<organism evidence="9 10">
    <name type="scientific">Flavobacterium frigidarium</name>
    <dbReference type="NCBI Taxonomy" id="99286"/>
    <lineage>
        <taxon>Bacteria</taxon>
        <taxon>Pseudomonadati</taxon>
        <taxon>Bacteroidota</taxon>
        <taxon>Flavobacteriia</taxon>
        <taxon>Flavobacteriales</taxon>
        <taxon>Flavobacteriaceae</taxon>
        <taxon>Flavobacterium</taxon>
    </lineage>
</organism>
<sequence>MKNFITMLLFALSLQLSFAQTTTSSIKGTVKSSDLELLPAASVLAIHVPTGSKYSAMTNDEGRFNMLNMRVGGPYRVIVSYVGFKSHEYNEVYLELGKAFNIDAILNDEGQQLNEVTITGSKSKVFGSGRTGAETTVGRKEITGLPTISRSAEDFTRLEPSASGGSFGGRNNRYNSYSLNGAVFNNPFGLDAATPGGQTGSQPISLDAIEQIQVATAPYDVTLSGFTGASVNAVTKSGTNEFHGTAYAFFRNQDLTGGKIKGEKIFVPSLEQTQAGFSFGGPIIKNKLFFFANYEIEKRSDLGSNFTANNGDGVVGINESRVLASDLVAVSTALGELGYNTGAYEGFKHNSNSNKGIIKLDWNINDNNKLAVIYNFLDASKDKPAHPTALGFRGPNASILQFQNSGYEINNELDSFLVELNSKLSEKVSNKLQAGYTHFNDFRNPFSAPAPVINIQDGSGANYIIAGHEPFSTNNTLDQKVFQITDNLSYVVGNHSFTFGGSFEKYKFANSFNLGAYDRFVFPYRGTFNIPGFGGPYPSVQSFLDDAADPNGVIKQNLQYAQDTFAARNSFGVGEDNGWKLSELNVGQAAFYGQDDWNVTEDFKLSVGLRVDKPLYFNTSDLIQKYIDTENGASRDNSILYYNPQTKANEQLISTTLPSNKLLWAPRLGFNWDVNGDRTTQVRGGTGIFTGKLPFVWLGNQVSGSDDGFFQIMDKDFKWPQVWRTSLGLDHKFPNNYITTLDVSYNKDVNGVHVQNWGLVNPTATLAGADNRAIYRATDKAANNAYVMTNSNKGYVFNTSVKVQKTFDDGLFASLAYNYLVSKDVNSIEAEITGDAFAFNPAVGNVNNAVLANSKYGDTHRFIGVASKSWKYGANNQWSTSVSTFFEYAQGGRYNYLYGGDINNDGSSTNDLIYIPTTAEIANMNFSGGADQGVAFDKFIDQDKYLSGRRGQYAERYGAVAPWRGKWDMKFMQDYNFKPSSSSEKTNTIQFSIDVLNIGNLLNSDWGLVQVETSRQPIGVSVNDANEPTYTFDGTQTKTFNYDASLLSRWQAQFGIRYIF</sequence>
<dbReference type="InterPro" id="IPR039426">
    <property type="entry name" value="TonB-dep_rcpt-like"/>
</dbReference>
<name>A0ABV4KB86_9FLAO</name>
<keyword evidence="3" id="KW-1134">Transmembrane beta strand</keyword>
<dbReference type="Gene3D" id="2.60.40.1120">
    <property type="entry name" value="Carboxypeptidase-like, regulatory domain"/>
    <property type="match status" value="1"/>
</dbReference>
<evidence type="ECO:0000313" key="10">
    <source>
        <dbReference type="Proteomes" id="UP001568894"/>
    </source>
</evidence>
<feature type="signal peptide" evidence="7">
    <location>
        <begin position="1"/>
        <end position="19"/>
    </location>
</feature>
<dbReference type="Pfam" id="PF25183">
    <property type="entry name" value="OMP_b-brl_4"/>
    <property type="match status" value="2"/>
</dbReference>
<dbReference type="SUPFAM" id="SSF49452">
    <property type="entry name" value="Starch-binding domain-like"/>
    <property type="match status" value="1"/>
</dbReference>
<evidence type="ECO:0000256" key="4">
    <source>
        <dbReference type="ARBA" id="ARBA00022692"/>
    </source>
</evidence>
<accession>A0ABV4KB86</accession>
<dbReference type="InterPro" id="IPR036942">
    <property type="entry name" value="Beta-barrel_TonB_sf"/>
</dbReference>
<proteinExistence type="predicted"/>
<gene>
    <name evidence="9" type="ORF">QO192_01705</name>
</gene>
<comment type="subcellular location">
    <subcellularLocation>
        <location evidence="1">Cell outer membrane</location>
        <topology evidence="1">Multi-pass membrane protein</topology>
    </subcellularLocation>
</comment>
<dbReference type="Proteomes" id="UP001568894">
    <property type="component" value="Unassembled WGS sequence"/>
</dbReference>